<gene>
    <name evidence="12" type="ORF">GM661_03300</name>
</gene>
<dbReference type="SMART" id="SM00448">
    <property type="entry name" value="REC"/>
    <property type="match status" value="1"/>
</dbReference>
<evidence type="ECO:0000256" key="8">
    <source>
        <dbReference type="PROSITE-ProRule" id="PRU00169"/>
    </source>
</evidence>
<evidence type="ECO:0000259" key="11">
    <source>
        <dbReference type="PROSITE" id="PS51755"/>
    </source>
</evidence>
<keyword evidence="5 9" id="KW-0238">DNA-binding</keyword>
<dbReference type="InterPro" id="IPR039420">
    <property type="entry name" value="WalR-like"/>
</dbReference>
<dbReference type="CDD" id="cd17574">
    <property type="entry name" value="REC_OmpR"/>
    <property type="match status" value="1"/>
</dbReference>
<dbReference type="SUPFAM" id="SSF52172">
    <property type="entry name" value="CheY-like"/>
    <property type="match status" value="1"/>
</dbReference>
<dbReference type="RefSeq" id="WP_230868732.1">
    <property type="nucleotide sequence ID" value="NZ_CP046640.1"/>
</dbReference>
<evidence type="ECO:0000256" key="3">
    <source>
        <dbReference type="ARBA" id="ARBA00023012"/>
    </source>
</evidence>
<dbReference type="Proteomes" id="UP000665020">
    <property type="component" value="Chromosome"/>
</dbReference>
<dbReference type="KEGG" id="ifn:GM661_03300"/>
<dbReference type="AlphaFoldDB" id="A0A8A7KGR6"/>
<dbReference type="InterPro" id="IPR001789">
    <property type="entry name" value="Sig_transdc_resp-reg_receiver"/>
</dbReference>
<accession>A0A8A7KGR6</accession>
<dbReference type="Gene3D" id="6.10.250.690">
    <property type="match status" value="1"/>
</dbReference>
<feature type="DNA-binding region" description="OmpR/PhoB-type" evidence="9">
    <location>
        <begin position="128"/>
        <end position="225"/>
    </location>
</feature>
<name>A0A8A7KGR6_9FIRM</name>
<evidence type="ECO:0000256" key="9">
    <source>
        <dbReference type="PROSITE-ProRule" id="PRU01091"/>
    </source>
</evidence>
<evidence type="ECO:0000256" key="4">
    <source>
        <dbReference type="ARBA" id="ARBA00023015"/>
    </source>
</evidence>
<dbReference type="PANTHER" id="PTHR48111">
    <property type="entry name" value="REGULATOR OF RPOS"/>
    <property type="match status" value="1"/>
</dbReference>
<dbReference type="CDD" id="cd00383">
    <property type="entry name" value="trans_reg_C"/>
    <property type="match status" value="1"/>
</dbReference>
<dbReference type="InterPro" id="IPR011006">
    <property type="entry name" value="CheY-like_superfamily"/>
</dbReference>
<evidence type="ECO:0000259" key="10">
    <source>
        <dbReference type="PROSITE" id="PS50110"/>
    </source>
</evidence>
<comment type="function">
    <text evidence="7">May play the central regulatory role in sporulation. It may be an element of the effector pathway responsible for the activation of sporulation genes in response to nutritional stress. Spo0A may act in concert with spo0H (a sigma factor) to control the expression of some genes that are critical to the sporulation process.</text>
</comment>
<evidence type="ECO:0000256" key="7">
    <source>
        <dbReference type="ARBA" id="ARBA00024867"/>
    </source>
</evidence>
<evidence type="ECO:0000313" key="13">
    <source>
        <dbReference type="Proteomes" id="UP000665020"/>
    </source>
</evidence>
<dbReference type="InterPro" id="IPR001867">
    <property type="entry name" value="OmpR/PhoB-type_DNA-bd"/>
</dbReference>
<dbReference type="Pfam" id="PF00486">
    <property type="entry name" value="Trans_reg_C"/>
    <property type="match status" value="1"/>
</dbReference>
<dbReference type="SMART" id="SM00862">
    <property type="entry name" value="Trans_reg_C"/>
    <property type="match status" value="1"/>
</dbReference>
<dbReference type="GO" id="GO:0006355">
    <property type="term" value="P:regulation of DNA-templated transcription"/>
    <property type="evidence" value="ECO:0007669"/>
    <property type="project" value="InterPro"/>
</dbReference>
<evidence type="ECO:0000256" key="1">
    <source>
        <dbReference type="ARBA" id="ARBA00018672"/>
    </source>
</evidence>
<keyword evidence="4" id="KW-0805">Transcription regulation</keyword>
<dbReference type="FunFam" id="3.40.50.2300:FF:000001">
    <property type="entry name" value="DNA-binding response regulator PhoB"/>
    <property type="match status" value="1"/>
</dbReference>
<protein>
    <recommendedName>
        <fullName evidence="1">Stage 0 sporulation protein A homolog</fullName>
    </recommendedName>
</protein>
<feature type="domain" description="Response regulatory" evidence="10">
    <location>
        <begin position="5"/>
        <end position="118"/>
    </location>
</feature>
<keyword evidence="2 8" id="KW-0597">Phosphoprotein</keyword>
<dbReference type="EMBL" id="CP046640">
    <property type="protein sequence ID" value="QTL97072.1"/>
    <property type="molecule type" value="Genomic_DNA"/>
</dbReference>
<dbReference type="PROSITE" id="PS51755">
    <property type="entry name" value="OMPR_PHOB"/>
    <property type="match status" value="1"/>
</dbReference>
<dbReference type="InterPro" id="IPR036388">
    <property type="entry name" value="WH-like_DNA-bd_sf"/>
</dbReference>
<evidence type="ECO:0000313" key="12">
    <source>
        <dbReference type="EMBL" id="QTL97072.1"/>
    </source>
</evidence>
<dbReference type="Gene3D" id="1.10.10.10">
    <property type="entry name" value="Winged helix-like DNA-binding domain superfamily/Winged helix DNA-binding domain"/>
    <property type="match status" value="1"/>
</dbReference>
<dbReference type="GO" id="GO:0000976">
    <property type="term" value="F:transcription cis-regulatory region binding"/>
    <property type="evidence" value="ECO:0007669"/>
    <property type="project" value="TreeGrafter"/>
</dbReference>
<feature type="domain" description="OmpR/PhoB-type" evidence="11">
    <location>
        <begin position="128"/>
        <end position="225"/>
    </location>
</feature>
<reference evidence="12" key="1">
    <citation type="submission" date="2019-12" db="EMBL/GenBank/DDBJ databases">
        <authorList>
            <person name="zhang j."/>
            <person name="sun C.M."/>
        </authorList>
    </citation>
    <scope>NUCLEOTIDE SEQUENCE</scope>
    <source>
        <strain evidence="12">NS-1</strain>
    </source>
</reference>
<keyword evidence="6" id="KW-0804">Transcription</keyword>
<evidence type="ECO:0000256" key="2">
    <source>
        <dbReference type="ARBA" id="ARBA00022553"/>
    </source>
</evidence>
<dbReference type="Pfam" id="PF00072">
    <property type="entry name" value="Response_reg"/>
    <property type="match status" value="1"/>
</dbReference>
<keyword evidence="3" id="KW-0902">Two-component regulatory system</keyword>
<keyword evidence="13" id="KW-1185">Reference proteome</keyword>
<evidence type="ECO:0000256" key="5">
    <source>
        <dbReference type="ARBA" id="ARBA00023125"/>
    </source>
</evidence>
<evidence type="ECO:0000256" key="6">
    <source>
        <dbReference type="ARBA" id="ARBA00023163"/>
    </source>
</evidence>
<organism evidence="12 13">
    <name type="scientific">Iocasia fonsfrigidae</name>
    <dbReference type="NCBI Taxonomy" id="2682810"/>
    <lineage>
        <taxon>Bacteria</taxon>
        <taxon>Bacillati</taxon>
        <taxon>Bacillota</taxon>
        <taxon>Clostridia</taxon>
        <taxon>Halanaerobiales</taxon>
        <taxon>Halanaerobiaceae</taxon>
        <taxon>Iocasia</taxon>
    </lineage>
</organism>
<dbReference type="PROSITE" id="PS50110">
    <property type="entry name" value="RESPONSE_REGULATORY"/>
    <property type="match status" value="1"/>
</dbReference>
<dbReference type="GO" id="GO:0000156">
    <property type="term" value="F:phosphorelay response regulator activity"/>
    <property type="evidence" value="ECO:0007669"/>
    <property type="project" value="TreeGrafter"/>
</dbReference>
<dbReference type="GO" id="GO:0005829">
    <property type="term" value="C:cytosol"/>
    <property type="evidence" value="ECO:0007669"/>
    <property type="project" value="TreeGrafter"/>
</dbReference>
<dbReference type="FunFam" id="1.10.10.10:FF:000018">
    <property type="entry name" value="DNA-binding response regulator ResD"/>
    <property type="match status" value="1"/>
</dbReference>
<proteinExistence type="predicted"/>
<dbReference type="PANTHER" id="PTHR48111:SF21">
    <property type="entry name" value="DNA-BINDING DUAL MASTER TRANSCRIPTIONAL REGULATOR RPAA"/>
    <property type="match status" value="1"/>
</dbReference>
<dbReference type="Gene3D" id="3.40.50.2300">
    <property type="match status" value="1"/>
</dbReference>
<sequence>MEKNKVLIIDDDQHICQILKDYFEFENFQVVLAYDGNEGLQKIKSKDPDIIILDLMLPELSGLEICKRLRPHNHVPIIILSAKNKDIDRITGLELGADDYVTKPFSPKEIVVRTKTVLRRIGNKEKQANVLTFTDLYINKNYRLVEVADKEISLTPKEFDLLWTMVSSPKTVFSREKLLKMVWGYDYFGDIRTVDTHIKSLRNKLGKELAAYLKTVWGVGYKFDDKIRED</sequence>
<feature type="modified residue" description="4-aspartylphosphate" evidence="8">
    <location>
        <position position="54"/>
    </location>
</feature>
<dbReference type="GO" id="GO:0032993">
    <property type="term" value="C:protein-DNA complex"/>
    <property type="evidence" value="ECO:0007669"/>
    <property type="project" value="TreeGrafter"/>
</dbReference>